<comment type="similarity">
    <text evidence="7">Belongs to the inorganic carbon transporter (TC 9.A.2) DabB family.</text>
</comment>
<feature type="transmembrane region" description="Helical" evidence="7">
    <location>
        <begin position="375"/>
        <end position="396"/>
    </location>
</feature>
<keyword evidence="5 7" id="KW-1133">Transmembrane helix</keyword>
<comment type="subunit">
    <text evidence="7">Forms a complex with DabA.</text>
</comment>
<feature type="transmembrane region" description="Helical" evidence="7">
    <location>
        <begin position="439"/>
        <end position="460"/>
    </location>
</feature>
<accession>A0ABS1CE21</accession>
<comment type="function">
    <text evidence="7">Part of an energy-coupled inorganic carbon pump.</text>
</comment>
<sequence>MALLAYVLVLLMLCSALAVQLSAPRLGEGIARISVAASAVTFALAVVLFAWRLGTGDAQLFGIGLGLFTLYVDALSTLMAVLVSAVGLVVHVFSVRYMQDDPAYTRFFVLLDAIIGVILLMVLAGDLLTLLLGWHLLGVCLYFLLNHDMRRPAANRYAFWTLFTHRVGDLPLLAAIALIYHAYGTLSLPAVFEAVAAAPDKTTLLGLPLAETLGLLVLLAAFAKSAQFPLHTWLPYTMDGPTPVSALMHAGIVNAGGFLINRFAPLFVETQSVLLLAFAVGLITTIMGSLMMLMQSDIKKALGYSTMGQMGYMVMECGLGAFSLAIYHLIAHGVFKATLFLGSGAIIANARKDPNIPEGEIYKFMVERKVPHPPLSWVVFAAITITVPLIIVFGAHQLVDEGFLHHQGALILLLFGWITGAQTLFFVYKIGGERPFTVLLYVALSFTAVILTYVVVGHAFDALLFPDPAFREALYRAASVNATTFALVLVLLMVLISAGWLVVFRSEAAQQPLTRRFRELHLRLYALLSRELYVADFYSRLAEQLLAASRRLNAWLRWV</sequence>
<keyword evidence="2 7" id="KW-0813">Transport</keyword>
<dbReference type="PANTHER" id="PTHR42829">
    <property type="entry name" value="NADH-UBIQUINONE OXIDOREDUCTASE CHAIN 5"/>
    <property type="match status" value="1"/>
</dbReference>
<feature type="transmembrane region" description="Helical" evidence="7">
    <location>
        <begin position="60"/>
        <end position="93"/>
    </location>
</feature>
<dbReference type="InterPro" id="IPR003945">
    <property type="entry name" value="NU5C-like"/>
</dbReference>
<proteinExistence type="inferred from homology"/>
<dbReference type="InterPro" id="IPR001750">
    <property type="entry name" value="ND/Mrp_TM"/>
</dbReference>
<protein>
    <recommendedName>
        <fullName evidence="7">Probable inorganic carbon transporter subunit DabB</fullName>
    </recommendedName>
</protein>
<feature type="transmembrane region" description="Helical" evidence="7">
    <location>
        <begin position="203"/>
        <end position="223"/>
    </location>
</feature>
<evidence type="ECO:0000256" key="4">
    <source>
        <dbReference type="ARBA" id="ARBA00022692"/>
    </source>
</evidence>
<evidence type="ECO:0000256" key="6">
    <source>
        <dbReference type="ARBA" id="ARBA00023136"/>
    </source>
</evidence>
<evidence type="ECO:0000313" key="11">
    <source>
        <dbReference type="EMBL" id="MBK1630152.1"/>
    </source>
</evidence>
<evidence type="ECO:0000259" key="9">
    <source>
        <dbReference type="Pfam" id="PF00361"/>
    </source>
</evidence>
<dbReference type="Pfam" id="PF00361">
    <property type="entry name" value="Proton_antipo_M"/>
    <property type="match status" value="1"/>
</dbReference>
<gene>
    <name evidence="7" type="primary">dabB</name>
    <name evidence="11" type="ORF">CKO31_05225</name>
</gene>
<feature type="transmembrane region" description="Helical" evidence="7">
    <location>
        <begin position="113"/>
        <end position="145"/>
    </location>
</feature>
<feature type="transmembrane region" description="Helical" evidence="7">
    <location>
        <begin position="480"/>
        <end position="503"/>
    </location>
</feature>
<reference evidence="11 12" key="1">
    <citation type="journal article" date="2020" name="Microorganisms">
        <title>Osmotic Adaptation and Compatible Solute Biosynthesis of Phototrophic Bacteria as Revealed from Genome Analyses.</title>
        <authorList>
            <person name="Imhoff J.F."/>
            <person name="Rahn T."/>
            <person name="Kunzel S."/>
            <person name="Keller A."/>
            <person name="Neulinger S.C."/>
        </authorList>
    </citation>
    <scope>NUCLEOTIDE SEQUENCE [LARGE SCALE GENOMIC DNA]</scope>
    <source>
        <strain evidence="11 12">DSM 6210</strain>
    </source>
</reference>
<dbReference type="Pfam" id="PF00662">
    <property type="entry name" value="Proton_antipo_N"/>
    <property type="match status" value="1"/>
</dbReference>
<dbReference type="InterPro" id="IPR001516">
    <property type="entry name" value="Proton_antipo_N"/>
</dbReference>
<feature type="domain" description="NADH:quinone oxidoreductase/Mrp antiporter transmembrane" evidence="9">
    <location>
        <begin position="124"/>
        <end position="410"/>
    </location>
</feature>
<feature type="transmembrane region" description="Helical" evidence="7">
    <location>
        <begin position="408"/>
        <end position="427"/>
    </location>
</feature>
<evidence type="ECO:0000256" key="8">
    <source>
        <dbReference type="RuleBase" id="RU000320"/>
    </source>
</evidence>
<organism evidence="11 12">
    <name type="scientific">Thiohalocapsa halophila</name>
    <dbReference type="NCBI Taxonomy" id="69359"/>
    <lineage>
        <taxon>Bacteria</taxon>
        <taxon>Pseudomonadati</taxon>
        <taxon>Pseudomonadota</taxon>
        <taxon>Gammaproteobacteria</taxon>
        <taxon>Chromatiales</taxon>
        <taxon>Chromatiaceae</taxon>
        <taxon>Thiohalocapsa</taxon>
    </lineage>
</organism>
<feature type="domain" description="NADH-Ubiquinone oxidoreductase (complex I) chain 5 N-terminal" evidence="10">
    <location>
        <begin position="68"/>
        <end position="108"/>
    </location>
</feature>
<dbReference type="EMBL" id="NRRV01000008">
    <property type="protein sequence ID" value="MBK1630152.1"/>
    <property type="molecule type" value="Genomic_DNA"/>
</dbReference>
<evidence type="ECO:0000256" key="5">
    <source>
        <dbReference type="ARBA" id="ARBA00022989"/>
    </source>
</evidence>
<comment type="caution">
    <text evidence="11">The sequence shown here is derived from an EMBL/GenBank/DDBJ whole genome shotgun (WGS) entry which is preliminary data.</text>
</comment>
<evidence type="ECO:0000256" key="7">
    <source>
        <dbReference type="HAMAP-Rule" id="MF_00862"/>
    </source>
</evidence>
<evidence type="ECO:0000259" key="10">
    <source>
        <dbReference type="Pfam" id="PF00662"/>
    </source>
</evidence>
<keyword evidence="3 7" id="KW-1003">Cell membrane</keyword>
<evidence type="ECO:0000256" key="2">
    <source>
        <dbReference type="ARBA" id="ARBA00022448"/>
    </source>
</evidence>
<dbReference type="Proteomes" id="UP000748752">
    <property type="component" value="Unassembled WGS sequence"/>
</dbReference>
<feature type="transmembrane region" description="Helical" evidence="7">
    <location>
        <begin position="273"/>
        <end position="293"/>
    </location>
</feature>
<dbReference type="RefSeq" id="WP_200234714.1">
    <property type="nucleotide sequence ID" value="NZ_NRRV01000008.1"/>
</dbReference>
<dbReference type="PANTHER" id="PTHR42829:SF1">
    <property type="entry name" value="INORGANIC CARBON TRANSPORTER SUBUNIT DABB-RELATED"/>
    <property type="match status" value="1"/>
</dbReference>
<keyword evidence="12" id="KW-1185">Reference proteome</keyword>
<feature type="transmembrane region" description="Helical" evidence="7">
    <location>
        <begin position="244"/>
        <end position="261"/>
    </location>
</feature>
<comment type="subcellular location">
    <subcellularLocation>
        <location evidence="7">Cell membrane</location>
        <topology evidence="7">Multi-pass membrane protein</topology>
    </subcellularLocation>
    <subcellularLocation>
        <location evidence="1">Endomembrane system</location>
        <topology evidence="1">Multi-pass membrane protein</topology>
    </subcellularLocation>
    <subcellularLocation>
        <location evidence="8">Membrane</location>
        <topology evidence="8">Multi-pass membrane protein</topology>
    </subcellularLocation>
</comment>
<name>A0ABS1CE21_9GAMM</name>
<feature type="transmembrane region" description="Helical" evidence="7">
    <location>
        <begin position="157"/>
        <end position="183"/>
    </location>
</feature>
<evidence type="ECO:0000256" key="3">
    <source>
        <dbReference type="ARBA" id="ARBA00022475"/>
    </source>
</evidence>
<evidence type="ECO:0000256" key="1">
    <source>
        <dbReference type="ARBA" id="ARBA00004127"/>
    </source>
</evidence>
<dbReference type="HAMAP" id="MF_00862">
    <property type="entry name" value="DabB"/>
    <property type="match status" value="1"/>
</dbReference>
<dbReference type="InterPro" id="IPR046396">
    <property type="entry name" value="Transporter_DabB"/>
</dbReference>
<keyword evidence="6 7" id="KW-0472">Membrane</keyword>
<evidence type="ECO:0000313" key="12">
    <source>
        <dbReference type="Proteomes" id="UP000748752"/>
    </source>
</evidence>
<keyword evidence="4 7" id="KW-0812">Transmembrane</keyword>
<feature type="transmembrane region" description="Helical" evidence="7">
    <location>
        <begin position="34"/>
        <end position="53"/>
    </location>
</feature>
<dbReference type="PRINTS" id="PR01434">
    <property type="entry name" value="NADHDHGNASE5"/>
</dbReference>